<evidence type="ECO:0000259" key="8">
    <source>
        <dbReference type="Pfam" id="PF00249"/>
    </source>
</evidence>
<keyword evidence="3" id="KW-0221">Differentiation</keyword>
<feature type="region of interest" description="Disordered" evidence="7">
    <location>
        <begin position="68"/>
        <end position="95"/>
    </location>
</feature>
<comment type="subcellular location">
    <subcellularLocation>
        <location evidence="1">Nucleus</location>
    </subcellularLocation>
</comment>
<dbReference type="InterPro" id="IPR044847">
    <property type="entry name" value="KAN_fam"/>
</dbReference>
<feature type="compositionally biased region" description="Low complexity" evidence="7">
    <location>
        <begin position="81"/>
        <end position="95"/>
    </location>
</feature>
<evidence type="ECO:0000256" key="1">
    <source>
        <dbReference type="ARBA" id="ARBA00004123"/>
    </source>
</evidence>
<sequence length="386" mass="42090">MVMPIPRLIMSDQPGLGSWHLLYPDSYPASSCCWTQIAGPSWYESFFKKIPKTTTKLQAAATNNIPAAVAGGGEGPDLSLQISPPSSSYNQQQQQASSCNASTDLCLANPSSFDSSFQQASDHGVGPLVMSSSPEMQQMRTHGELFKPAGLHGRSSSSSSSYHHHHHHHQLQHQQQQSSPPHDFLQDLHDGRARSMRAPRMRWTTNLHQHFVHAVDLLGGHERATPKSVLELMNVKDLTLAHVKSHLQMYRTVKTTDKPLTLSGGARQGHLSESHHNSGRNSEEFLMAPGSSCNSSVENSTSAAAAYIPESPNYYPTLVDARAALLSMQSNKASQESSSLWTTSSDSNIIPKMPNLEFTLGRSGWNGAGPEHVATDAPQELLLLKC</sequence>
<accession>A0ABP0UC86</accession>
<evidence type="ECO:0000313" key="10">
    <source>
        <dbReference type="Proteomes" id="UP001497512"/>
    </source>
</evidence>
<feature type="region of interest" description="Disordered" evidence="7">
    <location>
        <begin position="147"/>
        <end position="187"/>
    </location>
</feature>
<reference evidence="9" key="1">
    <citation type="submission" date="2024-02" db="EMBL/GenBank/DDBJ databases">
        <authorList>
            <consortium name="ELIXIR-Norway"/>
            <consortium name="Elixir Norway"/>
        </authorList>
    </citation>
    <scope>NUCLEOTIDE SEQUENCE</scope>
</reference>
<evidence type="ECO:0000256" key="7">
    <source>
        <dbReference type="SAM" id="MobiDB-lite"/>
    </source>
</evidence>
<dbReference type="Pfam" id="PF00249">
    <property type="entry name" value="Myb_DNA-binding"/>
    <property type="match status" value="1"/>
</dbReference>
<feature type="region of interest" description="Disordered" evidence="7">
    <location>
        <begin position="259"/>
        <end position="284"/>
    </location>
</feature>
<gene>
    <name evidence="9" type="ORF">CSSPTR1EN2_LOCUS13843</name>
</gene>
<dbReference type="EMBL" id="OZ019894">
    <property type="protein sequence ID" value="CAK9217183.1"/>
    <property type="molecule type" value="Genomic_DNA"/>
</dbReference>
<dbReference type="NCBIfam" id="TIGR01557">
    <property type="entry name" value="myb_SHAQKYF"/>
    <property type="match status" value="1"/>
</dbReference>
<dbReference type="InterPro" id="IPR009057">
    <property type="entry name" value="Homeodomain-like_sf"/>
</dbReference>
<name>A0ABP0UC86_9BRYO</name>
<evidence type="ECO:0000256" key="4">
    <source>
        <dbReference type="ARBA" id="ARBA00023015"/>
    </source>
</evidence>
<dbReference type="Proteomes" id="UP001497512">
    <property type="component" value="Chromosome 2"/>
</dbReference>
<evidence type="ECO:0000256" key="5">
    <source>
        <dbReference type="ARBA" id="ARBA00023163"/>
    </source>
</evidence>
<dbReference type="PANTHER" id="PTHR31496:SF3">
    <property type="entry name" value="TRANSCRIPTION REPRESSOR KAN1"/>
    <property type="match status" value="1"/>
</dbReference>
<feature type="domain" description="Myb-like" evidence="8">
    <location>
        <begin position="200"/>
        <end position="251"/>
    </location>
</feature>
<organism evidence="9 10">
    <name type="scientific">Sphagnum troendelagicum</name>
    <dbReference type="NCBI Taxonomy" id="128251"/>
    <lineage>
        <taxon>Eukaryota</taxon>
        <taxon>Viridiplantae</taxon>
        <taxon>Streptophyta</taxon>
        <taxon>Embryophyta</taxon>
        <taxon>Bryophyta</taxon>
        <taxon>Sphagnophytina</taxon>
        <taxon>Sphagnopsida</taxon>
        <taxon>Sphagnales</taxon>
        <taxon>Sphagnaceae</taxon>
        <taxon>Sphagnum</taxon>
    </lineage>
</organism>
<keyword evidence="10" id="KW-1185">Reference proteome</keyword>
<dbReference type="InterPro" id="IPR001005">
    <property type="entry name" value="SANT/Myb"/>
</dbReference>
<dbReference type="SUPFAM" id="SSF46689">
    <property type="entry name" value="Homeodomain-like"/>
    <property type="match status" value="1"/>
</dbReference>
<evidence type="ECO:0000256" key="2">
    <source>
        <dbReference type="ARBA" id="ARBA00022473"/>
    </source>
</evidence>
<dbReference type="Gene3D" id="1.10.10.60">
    <property type="entry name" value="Homeodomain-like"/>
    <property type="match status" value="1"/>
</dbReference>
<dbReference type="InterPro" id="IPR006447">
    <property type="entry name" value="Myb_dom_plants"/>
</dbReference>
<evidence type="ECO:0000313" key="9">
    <source>
        <dbReference type="EMBL" id="CAK9217183.1"/>
    </source>
</evidence>
<dbReference type="PANTHER" id="PTHR31496">
    <property type="entry name" value="TRANSCRIPTION FACTOR KAN2-RELATED"/>
    <property type="match status" value="1"/>
</dbReference>
<evidence type="ECO:0000256" key="6">
    <source>
        <dbReference type="ARBA" id="ARBA00023242"/>
    </source>
</evidence>
<proteinExistence type="predicted"/>
<keyword evidence="2" id="KW-0217">Developmental protein</keyword>
<protein>
    <recommendedName>
        <fullName evidence="8">Myb-like domain-containing protein</fullName>
    </recommendedName>
</protein>
<evidence type="ECO:0000256" key="3">
    <source>
        <dbReference type="ARBA" id="ARBA00022782"/>
    </source>
</evidence>
<keyword evidence="6" id="KW-0539">Nucleus</keyword>
<keyword evidence="5" id="KW-0804">Transcription</keyword>
<feature type="compositionally biased region" description="Basic residues" evidence="7">
    <location>
        <begin position="162"/>
        <end position="171"/>
    </location>
</feature>
<keyword evidence="4" id="KW-0805">Transcription regulation</keyword>